<comment type="catalytic activity">
    <reaction evidence="8">
        <text>a (3S)-3-hydroxyacyl-CoA + NAD(+) = a 3-oxoacyl-CoA + NADH + H(+)</text>
        <dbReference type="Rhea" id="RHEA:22432"/>
        <dbReference type="ChEBI" id="CHEBI:15378"/>
        <dbReference type="ChEBI" id="CHEBI:57318"/>
        <dbReference type="ChEBI" id="CHEBI:57540"/>
        <dbReference type="ChEBI" id="CHEBI:57945"/>
        <dbReference type="ChEBI" id="CHEBI:90726"/>
        <dbReference type="EC" id="1.1.1.35"/>
    </reaction>
</comment>
<dbReference type="Gene3D" id="1.10.1040.10">
    <property type="entry name" value="N-(1-d-carboxylethyl)-l-norvaline Dehydrogenase, domain 2"/>
    <property type="match status" value="1"/>
</dbReference>
<dbReference type="Gene3D" id="3.40.50.720">
    <property type="entry name" value="NAD(P)-binding Rossmann-like Domain"/>
    <property type="match status" value="1"/>
</dbReference>
<dbReference type="InterPro" id="IPR006108">
    <property type="entry name" value="3HC_DH_C"/>
</dbReference>
<reference evidence="11" key="1">
    <citation type="submission" date="2019-08" db="EMBL/GenBank/DDBJ databases">
        <authorList>
            <person name="Kucharzyk K."/>
            <person name="Murdoch R.W."/>
            <person name="Higgins S."/>
            <person name="Loffler F."/>
        </authorList>
    </citation>
    <scope>NUCLEOTIDE SEQUENCE</scope>
</reference>
<evidence type="ECO:0000256" key="3">
    <source>
        <dbReference type="ARBA" id="ARBA00009463"/>
    </source>
</evidence>
<sequence length="146" mass="16160">MHYFNPATVMKLIEVIRGYETSDETFDIIYNLSKKLGKDPIEVNEGPGFVVNRLLIPMINEAIFILSEGIASVSDIDKSMKLGANHPMGPLALSDLIGNDTVLHIMEVLVEETGDDKYRPAPLLRKMVRAGKLGCKAGIGFYDYSK</sequence>
<dbReference type="InterPro" id="IPR013328">
    <property type="entry name" value="6PGD_dom2"/>
</dbReference>
<dbReference type="GO" id="GO:0003857">
    <property type="term" value="F:(3S)-3-hydroxyacyl-CoA dehydrogenase (NAD+) activity"/>
    <property type="evidence" value="ECO:0007669"/>
    <property type="project" value="UniProtKB-EC"/>
</dbReference>
<protein>
    <recommendedName>
        <fullName evidence="4">3-hydroxyacyl-CoA dehydrogenase</fullName>
        <ecNumber evidence="4">1.1.1.35</ecNumber>
    </recommendedName>
</protein>
<dbReference type="PANTHER" id="PTHR43561">
    <property type="match status" value="1"/>
</dbReference>
<evidence type="ECO:0000256" key="4">
    <source>
        <dbReference type="ARBA" id="ARBA00013000"/>
    </source>
</evidence>
<dbReference type="InterPro" id="IPR008927">
    <property type="entry name" value="6-PGluconate_DH-like_C_sf"/>
</dbReference>
<dbReference type="GO" id="GO:0070403">
    <property type="term" value="F:NAD+ binding"/>
    <property type="evidence" value="ECO:0007669"/>
    <property type="project" value="InterPro"/>
</dbReference>
<dbReference type="EC" id="1.1.1.35" evidence="4"/>
<dbReference type="InterPro" id="IPR052242">
    <property type="entry name" value="Mito_3-hydroxyacyl-CoA_DH"/>
</dbReference>
<feature type="domain" description="3-hydroxyacyl-CoA dehydrogenase NAD binding" evidence="10">
    <location>
        <begin position="1"/>
        <end position="45"/>
    </location>
</feature>
<keyword evidence="6" id="KW-0520">NAD</keyword>
<evidence type="ECO:0000256" key="5">
    <source>
        <dbReference type="ARBA" id="ARBA00023002"/>
    </source>
</evidence>
<dbReference type="EMBL" id="VSSQ01099345">
    <property type="protein sequence ID" value="MPN41965.1"/>
    <property type="molecule type" value="Genomic_DNA"/>
</dbReference>
<feature type="domain" description="3-hydroxyacyl-CoA dehydrogenase C-terminal" evidence="9">
    <location>
        <begin position="48"/>
        <end position="144"/>
    </location>
</feature>
<name>A0A645HSE2_9ZZZZ</name>
<dbReference type="AlphaFoldDB" id="A0A645HSE2"/>
<dbReference type="InterPro" id="IPR036291">
    <property type="entry name" value="NAD(P)-bd_dom_sf"/>
</dbReference>
<dbReference type="GO" id="GO:0006635">
    <property type="term" value="P:fatty acid beta-oxidation"/>
    <property type="evidence" value="ECO:0007669"/>
    <property type="project" value="TreeGrafter"/>
</dbReference>
<comment type="similarity">
    <text evidence="3">Belongs to the 3-hydroxyacyl-CoA dehydrogenase family.</text>
</comment>
<evidence type="ECO:0000259" key="10">
    <source>
        <dbReference type="Pfam" id="PF02737"/>
    </source>
</evidence>
<dbReference type="Pfam" id="PF00725">
    <property type="entry name" value="3HCDH"/>
    <property type="match status" value="1"/>
</dbReference>
<dbReference type="GO" id="GO:0005759">
    <property type="term" value="C:mitochondrial matrix"/>
    <property type="evidence" value="ECO:0007669"/>
    <property type="project" value="UniProtKB-SubCell"/>
</dbReference>
<evidence type="ECO:0000313" key="11">
    <source>
        <dbReference type="EMBL" id="MPN41965.1"/>
    </source>
</evidence>
<dbReference type="InterPro" id="IPR006176">
    <property type="entry name" value="3-OHacyl-CoA_DH_NAD-bd"/>
</dbReference>
<keyword evidence="7" id="KW-0496">Mitochondrion</keyword>
<evidence type="ECO:0000256" key="2">
    <source>
        <dbReference type="ARBA" id="ARBA00005189"/>
    </source>
</evidence>
<dbReference type="PANTHER" id="PTHR43561:SF3">
    <property type="entry name" value="HYDROXYACYL-COENZYME A DEHYDROGENASE, MITOCHONDRIAL"/>
    <property type="match status" value="1"/>
</dbReference>
<proteinExistence type="inferred from homology"/>
<evidence type="ECO:0000256" key="7">
    <source>
        <dbReference type="ARBA" id="ARBA00023128"/>
    </source>
</evidence>
<dbReference type="Pfam" id="PF02737">
    <property type="entry name" value="3HCDH_N"/>
    <property type="match status" value="1"/>
</dbReference>
<evidence type="ECO:0000256" key="6">
    <source>
        <dbReference type="ARBA" id="ARBA00023027"/>
    </source>
</evidence>
<dbReference type="SUPFAM" id="SSF48179">
    <property type="entry name" value="6-phosphogluconate dehydrogenase C-terminal domain-like"/>
    <property type="match status" value="1"/>
</dbReference>
<dbReference type="InterPro" id="IPR006180">
    <property type="entry name" value="3-OHacyl-CoA_DH_CS"/>
</dbReference>
<gene>
    <name evidence="11" type="primary">hbd_37</name>
    <name evidence="11" type="ORF">SDC9_189520</name>
</gene>
<comment type="caution">
    <text evidence="11">The sequence shown here is derived from an EMBL/GenBank/DDBJ whole genome shotgun (WGS) entry which is preliminary data.</text>
</comment>
<evidence type="ECO:0000259" key="9">
    <source>
        <dbReference type="Pfam" id="PF00725"/>
    </source>
</evidence>
<dbReference type="PROSITE" id="PS00067">
    <property type="entry name" value="3HCDH"/>
    <property type="match status" value="1"/>
</dbReference>
<accession>A0A645HSE2</accession>
<evidence type="ECO:0000256" key="8">
    <source>
        <dbReference type="ARBA" id="ARBA00049556"/>
    </source>
</evidence>
<keyword evidence="5 11" id="KW-0560">Oxidoreductase</keyword>
<dbReference type="SUPFAM" id="SSF51735">
    <property type="entry name" value="NAD(P)-binding Rossmann-fold domains"/>
    <property type="match status" value="1"/>
</dbReference>
<comment type="pathway">
    <text evidence="2">Lipid metabolism.</text>
</comment>
<comment type="subcellular location">
    <subcellularLocation>
        <location evidence="1">Mitochondrion matrix</location>
    </subcellularLocation>
</comment>
<organism evidence="11">
    <name type="scientific">bioreactor metagenome</name>
    <dbReference type="NCBI Taxonomy" id="1076179"/>
    <lineage>
        <taxon>unclassified sequences</taxon>
        <taxon>metagenomes</taxon>
        <taxon>ecological metagenomes</taxon>
    </lineage>
</organism>
<evidence type="ECO:0000256" key="1">
    <source>
        <dbReference type="ARBA" id="ARBA00004305"/>
    </source>
</evidence>